<dbReference type="Gene3D" id="2.130.10.10">
    <property type="entry name" value="YVTN repeat-like/Quinoprotein amine dehydrogenase"/>
    <property type="match status" value="1"/>
</dbReference>
<name>A0A3D3R8I0_9PLAN</name>
<organism evidence="2 3">
    <name type="scientific">Gimesia maris</name>
    <dbReference type="NCBI Taxonomy" id="122"/>
    <lineage>
        <taxon>Bacteria</taxon>
        <taxon>Pseudomonadati</taxon>
        <taxon>Planctomycetota</taxon>
        <taxon>Planctomycetia</taxon>
        <taxon>Planctomycetales</taxon>
        <taxon>Planctomycetaceae</taxon>
        <taxon>Gimesia</taxon>
    </lineage>
</organism>
<dbReference type="RefSeq" id="WP_154901170.1">
    <property type="nucleotide sequence ID" value="NZ_CAXBMG010000019.1"/>
</dbReference>
<dbReference type="EMBL" id="DQAY01000118">
    <property type="protein sequence ID" value="HCO25125.1"/>
    <property type="molecule type" value="Genomic_DNA"/>
</dbReference>
<sequence length="131" mass="14487">MSGGFLDENGYAEHSSQPANELDITDLLFVSFNSRVVALNRDTGALLWSWKSPKGRSNYLAILVDEEQLFVSIDGYTYCLDPFTGREIWFNPLKGYGYGIPSLATANFNTGSAAAAELIAREQNRQQRGAQ</sequence>
<dbReference type="AlphaFoldDB" id="A0A3D3R8I0"/>
<feature type="domain" description="Pyrrolo-quinoline quinone repeat" evidence="1">
    <location>
        <begin position="33"/>
        <end position="104"/>
    </location>
</feature>
<comment type="caution">
    <text evidence="2">The sequence shown here is derived from an EMBL/GenBank/DDBJ whole genome shotgun (WGS) entry which is preliminary data.</text>
</comment>
<evidence type="ECO:0000313" key="2">
    <source>
        <dbReference type="EMBL" id="HCO25125.1"/>
    </source>
</evidence>
<evidence type="ECO:0000259" key="1">
    <source>
        <dbReference type="Pfam" id="PF13360"/>
    </source>
</evidence>
<accession>A0A3D3R8I0</accession>
<dbReference type="InterPro" id="IPR002372">
    <property type="entry name" value="PQQ_rpt_dom"/>
</dbReference>
<accession>A0A517XIF3</accession>
<proteinExistence type="predicted"/>
<dbReference type="SUPFAM" id="SSF50998">
    <property type="entry name" value="Quinoprotein alcohol dehydrogenase-like"/>
    <property type="match status" value="1"/>
</dbReference>
<gene>
    <name evidence="2" type="ORF">DIT97_19635</name>
</gene>
<dbReference type="InterPro" id="IPR011047">
    <property type="entry name" value="Quinoprotein_ADH-like_sf"/>
</dbReference>
<dbReference type="Pfam" id="PF13360">
    <property type="entry name" value="PQQ_2"/>
    <property type="match status" value="1"/>
</dbReference>
<reference evidence="2 3" key="1">
    <citation type="journal article" date="2018" name="Nat. Biotechnol.">
        <title>A standardized bacterial taxonomy based on genome phylogeny substantially revises the tree of life.</title>
        <authorList>
            <person name="Parks D.H."/>
            <person name="Chuvochina M."/>
            <person name="Waite D.W."/>
            <person name="Rinke C."/>
            <person name="Skarshewski A."/>
            <person name="Chaumeil P.A."/>
            <person name="Hugenholtz P."/>
        </authorList>
    </citation>
    <scope>NUCLEOTIDE SEQUENCE [LARGE SCALE GENOMIC DNA]</scope>
    <source>
        <strain evidence="2">UBA9375</strain>
    </source>
</reference>
<evidence type="ECO:0000313" key="3">
    <source>
        <dbReference type="Proteomes" id="UP000263642"/>
    </source>
</evidence>
<dbReference type="InterPro" id="IPR015943">
    <property type="entry name" value="WD40/YVTN_repeat-like_dom_sf"/>
</dbReference>
<protein>
    <recommendedName>
        <fullName evidence="1">Pyrrolo-quinoline quinone repeat domain-containing protein</fullName>
    </recommendedName>
</protein>
<dbReference type="Proteomes" id="UP000263642">
    <property type="component" value="Unassembled WGS sequence"/>
</dbReference>